<feature type="compositionally biased region" description="Polar residues" evidence="1">
    <location>
        <begin position="107"/>
        <end position="125"/>
    </location>
</feature>
<gene>
    <name evidence="2" type="ORF">WKI71_39955</name>
</gene>
<reference evidence="2 3" key="1">
    <citation type="submission" date="2024-03" db="EMBL/GenBank/DDBJ databases">
        <title>Novel Streptomyces species of biotechnological and ecological value are a feature of Machair soil.</title>
        <authorList>
            <person name="Prole J.R."/>
            <person name="Goodfellow M."/>
            <person name="Allenby N."/>
            <person name="Ward A.C."/>
        </authorList>
    </citation>
    <scope>NUCLEOTIDE SEQUENCE [LARGE SCALE GENOMIC DNA]</scope>
    <source>
        <strain evidence="2 3">MS1.AVA.1</strain>
    </source>
</reference>
<dbReference type="Proteomes" id="UP001376459">
    <property type="component" value="Unassembled WGS sequence"/>
</dbReference>
<dbReference type="EMBL" id="JBBKAK010000001">
    <property type="protein sequence ID" value="MEJ8672290.1"/>
    <property type="molecule type" value="Genomic_DNA"/>
</dbReference>
<feature type="region of interest" description="Disordered" evidence="1">
    <location>
        <begin position="84"/>
        <end position="125"/>
    </location>
</feature>
<feature type="region of interest" description="Disordered" evidence="1">
    <location>
        <begin position="22"/>
        <end position="51"/>
    </location>
</feature>
<evidence type="ECO:0000256" key="1">
    <source>
        <dbReference type="SAM" id="MobiDB-lite"/>
    </source>
</evidence>
<accession>A0ABU8UTS5</accession>
<name>A0ABU8UTS5_9ACTN</name>
<evidence type="ECO:0000313" key="2">
    <source>
        <dbReference type="EMBL" id="MEJ8672290.1"/>
    </source>
</evidence>
<protein>
    <submittedName>
        <fullName evidence="2">Uncharacterized protein</fullName>
    </submittedName>
</protein>
<comment type="caution">
    <text evidence="2">The sequence shown here is derived from an EMBL/GenBank/DDBJ whole genome shotgun (WGS) entry which is preliminary data.</text>
</comment>
<feature type="region of interest" description="Disordered" evidence="1">
    <location>
        <begin position="138"/>
        <end position="158"/>
    </location>
</feature>
<sequence length="158" mass="16390">MTRVARCGIDRSTIRCPSGCWPLPRVSSGPLTGPENRPNSASSRPGRTYETSVRCAELPGRAPEMASARSSGGSVRCSPVVSVIRGSTPSGKVSVSGARRGPAKGTVKSSGSRQLSPSRMANSAECTGLRRQLGRVGGELSGRGVFGDASVTRSTRTR</sequence>
<feature type="compositionally biased region" description="Polar residues" evidence="1">
    <location>
        <begin position="37"/>
        <end position="51"/>
    </location>
</feature>
<organism evidence="2 3">
    <name type="scientific">Streptomyces machairae</name>
    <dbReference type="NCBI Taxonomy" id="3134109"/>
    <lineage>
        <taxon>Bacteria</taxon>
        <taxon>Bacillati</taxon>
        <taxon>Actinomycetota</taxon>
        <taxon>Actinomycetes</taxon>
        <taxon>Kitasatosporales</taxon>
        <taxon>Streptomycetaceae</taxon>
        <taxon>Streptomyces</taxon>
    </lineage>
</organism>
<evidence type="ECO:0000313" key="3">
    <source>
        <dbReference type="Proteomes" id="UP001376459"/>
    </source>
</evidence>
<keyword evidence="3" id="KW-1185">Reference proteome</keyword>
<proteinExistence type="predicted"/>